<evidence type="ECO:0000313" key="2">
    <source>
        <dbReference type="Proteomes" id="UP000688137"/>
    </source>
</evidence>
<keyword evidence="2" id="KW-1185">Reference proteome</keyword>
<gene>
    <name evidence="1" type="ORF">PPRIM_AZ9-3.1.T1330113</name>
</gene>
<dbReference type="OMA" id="SKISWIR"/>
<name>A0A8S1PXF5_PARPR</name>
<dbReference type="EMBL" id="CAJJDM010000136">
    <property type="protein sequence ID" value="CAD8107328.1"/>
    <property type="molecule type" value="Genomic_DNA"/>
</dbReference>
<reference evidence="1" key="1">
    <citation type="submission" date="2021-01" db="EMBL/GenBank/DDBJ databases">
        <authorList>
            <consortium name="Genoscope - CEA"/>
            <person name="William W."/>
        </authorList>
    </citation>
    <scope>NUCLEOTIDE SEQUENCE</scope>
</reference>
<sequence>MDQQKNIDESITLDVLQPKLNKLYLVCSINSKEPFTDPETIQTDFITQKSETLMALKIPRMFAYIGLTGTKAVQNKQHEELPNQLLCCFRLLDVDNIIAGYMDGRIMQKQISTQRIIKEFNRQNQEPIIKKRPIKIHIFQKYFVTLFLEGVVCIYHQDYQMFKFYNEYEKFIRLSFQYHKKLVSQKTLKNFESDPNLHYHYLNYGEFSNFQFCQPKMNPQFIFRFESMSINDIEILPFSPLEHLNKPEQRMEKGLCIAMSGLDGYFRLLDVMSNKPLFSFKTECCGICSFSFNPNFSSVCLGAQDDSAYVINFNSKISWIRLVGHNSFISRGVFSSISATEFRIICGCYDGTISITDVDLNQLNPENGLFVKAQEKEKVLQVKNIQSVSQDGVANVAEFQNYVVCMNFDGVIKIFLLQ</sequence>
<organism evidence="1 2">
    <name type="scientific">Paramecium primaurelia</name>
    <dbReference type="NCBI Taxonomy" id="5886"/>
    <lineage>
        <taxon>Eukaryota</taxon>
        <taxon>Sar</taxon>
        <taxon>Alveolata</taxon>
        <taxon>Ciliophora</taxon>
        <taxon>Intramacronucleata</taxon>
        <taxon>Oligohymenophorea</taxon>
        <taxon>Peniculida</taxon>
        <taxon>Parameciidae</taxon>
        <taxon>Paramecium</taxon>
    </lineage>
</organism>
<comment type="caution">
    <text evidence="1">The sequence shown here is derived from an EMBL/GenBank/DDBJ whole genome shotgun (WGS) entry which is preliminary data.</text>
</comment>
<proteinExistence type="predicted"/>
<dbReference type="AlphaFoldDB" id="A0A8S1PXF5"/>
<protein>
    <submittedName>
        <fullName evidence="1">Uncharacterized protein</fullName>
    </submittedName>
</protein>
<dbReference type="Proteomes" id="UP000688137">
    <property type="component" value="Unassembled WGS sequence"/>
</dbReference>
<accession>A0A8S1PXF5</accession>
<evidence type="ECO:0000313" key="1">
    <source>
        <dbReference type="EMBL" id="CAD8107328.1"/>
    </source>
</evidence>